<reference evidence="2" key="1">
    <citation type="journal article" date="2023" name="Nat. Commun.">
        <title>Diploid and tetraploid genomes of Acorus and the evolution of monocots.</title>
        <authorList>
            <person name="Ma L."/>
            <person name="Liu K.W."/>
            <person name="Li Z."/>
            <person name="Hsiao Y.Y."/>
            <person name="Qi Y."/>
            <person name="Fu T."/>
            <person name="Tang G.D."/>
            <person name="Zhang D."/>
            <person name="Sun W.H."/>
            <person name="Liu D.K."/>
            <person name="Li Y."/>
            <person name="Chen G.Z."/>
            <person name="Liu X.D."/>
            <person name="Liao X.Y."/>
            <person name="Jiang Y.T."/>
            <person name="Yu X."/>
            <person name="Hao Y."/>
            <person name="Huang J."/>
            <person name="Zhao X.W."/>
            <person name="Ke S."/>
            <person name="Chen Y.Y."/>
            <person name="Wu W.L."/>
            <person name="Hsu J.L."/>
            <person name="Lin Y.F."/>
            <person name="Huang M.D."/>
            <person name="Li C.Y."/>
            <person name="Huang L."/>
            <person name="Wang Z.W."/>
            <person name="Zhao X."/>
            <person name="Zhong W.Y."/>
            <person name="Peng D.H."/>
            <person name="Ahmad S."/>
            <person name="Lan S."/>
            <person name="Zhang J.S."/>
            <person name="Tsai W.C."/>
            <person name="Van de Peer Y."/>
            <person name="Liu Z.J."/>
        </authorList>
    </citation>
    <scope>NUCLEOTIDE SEQUENCE</scope>
    <source>
        <strain evidence="2">SCP</strain>
    </source>
</reference>
<dbReference type="InterPro" id="IPR002487">
    <property type="entry name" value="TF_Kbox"/>
</dbReference>
<feature type="domain" description="K-box" evidence="1">
    <location>
        <begin position="19"/>
        <end position="76"/>
    </location>
</feature>
<sequence>MIIDRYQKISGTRVEEFNEGKIYFELTMMKNENDKLLLASMQQITGEDLSALTLNDLHQLEQQLEISFNKVRDRKA</sequence>
<dbReference type="EMBL" id="JAUJYN010000001">
    <property type="protein sequence ID" value="KAK1279968.1"/>
    <property type="molecule type" value="Genomic_DNA"/>
</dbReference>
<evidence type="ECO:0000313" key="2">
    <source>
        <dbReference type="EMBL" id="KAK1279968.1"/>
    </source>
</evidence>
<name>A0AAV9BV94_ACOGR</name>
<organism evidence="2 3">
    <name type="scientific">Acorus gramineus</name>
    <name type="common">Dwarf sweet flag</name>
    <dbReference type="NCBI Taxonomy" id="55184"/>
    <lineage>
        <taxon>Eukaryota</taxon>
        <taxon>Viridiplantae</taxon>
        <taxon>Streptophyta</taxon>
        <taxon>Embryophyta</taxon>
        <taxon>Tracheophyta</taxon>
        <taxon>Spermatophyta</taxon>
        <taxon>Magnoliopsida</taxon>
        <taxon>Liliopsida</taxon>
        <taxon>Acoraceae</taxon>
        <taxon>Acorus</taxon>
    </lineage>
</organism>
<proteinExistence type="predicted"/>
<dbReference type="Pfam" id="PF01486">
    <property type="entry name" value="K-box"/>
    <property type="match status" value="1"/>
</dbReference>
<evidence type="ECO:0000259" key="1">
    <source>
        <dbReference type="PROSITE" id="PS51297"/>
    </source>
</evidence>
<dbReference type="Proteomes" id="UP001179952">
    <property type="component" value="Unassembled WGS sequence"/>
</dbReference>
<keyword evidence="3" id="KW-1185">Reference proteome</keyword>
<dbReference type="PROSITE" id="PS51297">
    <property type="entry name" value="K_BOX"/>
    <property type="match status" value="1"/>
</dbReference>
<comment type="caution">
    <text evidence="2">The sequence shown here is derived from an EMBL/GenBank/DDBJ whole genome shotgun (WGS) entry which is preliminary data.</text>
</comment>
<protein>
    <recommendedName>
        <fullName evidence="1">K-box domain-containing protein</fullName>
    </recommendedName>
</protein>
<dbReference type="GO" id="GO:0005634">
    <property type="term" value="C:nucleus"/>
    <property type="evidence" value="ECO:0007669"/>
    <property type="project" value="InterPro"/>
</dbReference>
<reference evidence="2" key="2">
    <citation type="submission" date="2023-06" db="EMBL/GenBank/DDBJ databases">
        <authorList>
            <person name="Ma L."/>
            <person name="Liu K.-W."/>
            <person name="Li Z."/>
            <person name="Hsiao Y.-Y."/>
            <person name="Qi Y."/>
            <person name="Fu T."/>
            <person name="Tang G."/>
            <person name="Zhang D."/>
            <person name="Sun W.-H."/>
            <person name="Liu D.-K."/>
            <person name="Li Y."/>
            <person name="Chen G.-Z."/>
            <person name="Liu X.-D."/>
            <person name="Liao X.-Y."/>
            <person name="Jiang Y.-T."/>
            <person name="Yu X."/>
            <person name="Hao Y."/>
            <person name="Huang J."/>
            <person name="Zhao X.-W."/>
            <person name="Ke S."/>
            <person name="Chen Y.-Y."/>
            <person name="Wu W.-L."/>
            <person name="Hsu J.-L."/>
            <person name="Lin Y.-F."/>
            <person name="Huang M.-D."/>
            <person name="Li C.-Y."/>
            <person name="Huang L."/>
            <person name="Wang Z.-W."/>
            <person name="Zhao X."/>
            <person name="Zhong W.-Y."/>
            <person name="Peng D.-H."/>
            <person name="Ahmad S."/>
            <person name="Lan S."/>
            <person name="Zhang J.-S."/>
            <person name="Tsai W.-C."/>
            <person name="Van De Peer Y."/>
            <person name="Liu Z.-J."/>
        </authorList>
    </citation>
    <scope>NUCLEOTIDE SEQUENCE</scope>
    <source>
        <strain evidence="2">SCP</strain>
        <tissue evidence="2">Leaves</tissue>
    </source>
</reference>
<evidence type="ECO:0000313" key="3">
    <source>
        <dbReference type="Proteomes" id="UP001179952"/>
    </source>
</evidence>
<accession>A0AAV9BV94</accession>
<dbReference type="AlphaFoldDB" id="A0AAV9BV94"/>
<dbReference type="GO" id="GO:0003700">
    <property type="term" value="F:DNA-binding transcription factor activity"/>
    <property type="evidence" value="ECO:0007669"/>
    <property type="project" value="InterPro"/>
</dbReference>
<gene>
    <name evidence="2" type="ORF">QJS04_geneDACA018552</name>
</gene>